<accession>A0A7J7P308</accession>
<name>A0A7J7P308_9MAGN</name>
<sequence>MLLISGAQGSKGEKYLKCKNPYCLKFTWLRDTMKAKGKRTSEKKLGVDEKINVTMNLNNFCSEFKGKEKLG</sequence>
<protein>
    <submittedName>
        <fullName evidence="1">Uncharacterized protein</fullName>
    </submittedName>
</protein>
<comment type="caution">
    <text evidence="1">The sequence shown here is derived from an EMBL/GenBank/DDBJ whole genome shotgun (WGS) entry which is preliminary data.</text>
</comment>
<evidence type="ECO:0000313" key="1">
    <source>
        <dbReference type="EMBL" id="KAF6173837.1"/>
    </source>
</evidence>
<reference evidence="1 2" key="1">
    <citation type="journal article" date="2020" name="IScience">
        <title>Genome Sequencing of the Endangered Kingdonia uniflora (Circaeasteraceae, Ranunculales) Reveals Potential Mechanisms of Evolutionary Specialization.</title>
        <authorList>
            <person name="Sun Y."/>
            <person name="Deng T."/>
            <person name="Zhang A."/>
            <person name="Moore M.J."/>
            <person name="Landis J.B."/>
            <person name="Lin N."/>
            <person name="Zhang H."/>
            <person name="Zhang X."/>
            <person name="Huang J."/>
            <person name="Zhang X."/>
            <person name="Sun H."/>
            <person name="Wang H."/>
        </authorList>
    </citation>
    <scope>NUCLEOTIDE SEQUENCE [LARGE SCALE GENOMIC DNA]</scope>
    <source>
        <strain evidence="1">TB1705</strain>
        <tissue evidence="1">Leaf</tissue>
    </source>
</reference>
<gene>
    <name evidence="1" type="ORF">GIB67_039788</name>
</gene>
<proteinExistence type="predicted"/>
<dbReference type="EMBL" id="JACGCM010000309">
    <property type="protein sequence ID" value="KAF6173837.1"/>
    <property type="molecule type" value="Genomic_DNA"/>
</dbReference>
<organism evidence="1 2">
    <name type="scientific">Kingdonia uniflora</name>
    <dbReference type="NCBI Taxonomy" id="39325"/>
    <lineage>
        <taxon>Eukaryota</taxon>
        <taxon>Viridiplantae</taxon>
        <taxon>Streptophyta</taxon>
        <taxon>Embryophyta</taxon>
        <taxon>Tracheophyta</taxon>
        <taxon>Spermatophyta</taxon>
        <taxon>Magnoliopsida</taxon>
        <taxon>Ranunculales</taxon>
        <taxon>Circaeasteraceae</taxon>
        <taxon>Kingdonia</taxon>
    </lineage>
</organism>
<dbReference type="Proteomes" id="UP000541444">
    <property type="component" value="Unassembled WGS sequence"/>
</dbReference>
<dbReference type="AlphaFoldDB" id="A0A7J7P308"/>
<keyword evidence="2" id="KW-1185">Reference proteome</keyword>
<evidence type="ECO:0000313" key="2">
    <source>
        <dbReference type="Proteomes" id="UP000541444"/>
    </source>
</evidence>